<dbReference type="SUPFAM" id="SSF54695">
    <property type="entry name" value="POZ domain"/>
    <property type="match status" value="1"/>
</dbReference>
<accession>A0AAV9JI48</accession>
<organism evidence="1 2">
    <name type="scientific">Oleoguttula mirabilis</name>
    <dbReference type="NCBI Taxonomy" id="1507867"/>
    <lineage>
        <taxon>Eukaryota</taxon>
        <taxon>Fungi</taxon>
        <taxon>Dikarya</taxon>
        <taxon>Ascomycota</taxon>
        <taxon>Pezizomycotina</taxon>
        <taxon>Dothideomycetes</taxon>
        <taxon>Dothideomycetidae</taxon>
        <taxon>Mycosphaerellales</taxon>
        <taxon>Teratosphaeriaceae</taxon>
        <taxon>Oleoguttula</taxon>
    </lineage>
</organism>
<sequence>MAEGTEHDDDIRSLASSLQSERLIEIYVGAITPNSKPYLVPQTILEAASEYFVNALRSDSFREGRDSRLHFPYDNVRAWEVLLFWMYKDTVPSTACTGGTLVSCWVLGDKYAIPNFQDSAMLLLLDFCRLSLLDPQALSEGIASSVPGSKMRRLIAEELVVIHFKEGDMDHVEVEAVIDGTGLLGEFLAAHERLNKDKGVFSDRLTKLSPSAAKKPASDRRAIWRDYLVGELPAKHWIYEREGS</sequence>
<evidence type="ECO:0008006" key="3">
    <source>
        <dbReference type="Google" id="ProtNLM"/>
    </source>
</evidence>
<comment type="caution">
    <text evidence="1">The sequence shown here is derived from an EMBL/GenBank/DDBJ whole genome shotgun (WGS) entry which is preliminary data.</text>
</comment>
<dbReference type="EMBL" id="JAVFHQ010000022">
    <property type="protein sequence ID" value="KAK4544936.1"/>
    <property type="molecule type" value="Genomic_DNA"/>
</dbReference>
<evidence type="ECO:0000313" key="1">
    <source>
        <dbReference type="EMBL" id="KAK4544936.1"/>
    </source>
</evidence>
<dbReference type="Gene3D" id="3.30.710.10">
    <property type="entry name" value="Potassium Channel Kv1.1, Chain A"/>
    <property type="match status" value="1"/>
</dbReference>
<dbReference type="InterPro" id="IPR011333">
    <property type="entry name" value="SKP1/BTB/POZ_sf"/>
</dbReference>
<proteinExistence type="predicted"/>
<keyword evidence="2" id="KW-1185">Reference proteome</keyword>
<name>A0AAV9JI48_9PEZI</name>
<dbReference type="AlphaFoldDB" id="A0AAV9JI48"/>
<reference evidence="1 2" key="1">
    <citation type="submission" date="2021-11" db="EMBL/GenBank/DDBJ databases">
        <title>Black yeast isolated from Biological Soil Crust.</title>
        <authorList>
            <person name="Kurbessoian T."/>
        </authorList>
    </citation>
    <scope>NUCLEOTIDE SEQUENCE [LARGE SCALE GENOMIC DNA]</scope>
    <source>
        <strain evidence="1 2">CCFEE 5522</strain>
    </source>
</reference>
<evidence type="ECO:0000313" key="2">
    <source>
        <dbReference type="Proteomes" id="UP001324427"/>
    </source>
</evidence>
<gene>
    <name evidence="1" type="ORF">LTR36_003841</name>
</gene>
<dbReference type="Proteomes" id="UP001324427">
    <property type="component" value="Unassembled WGS sequence"/>
</dbReference>
<protein>
    <recommendedName>
        <fullName evidence="3">BTB domain-containing protein</fullName>
    </recommendedName>
</protein>